<proteinExistence type="predicted"/>
<accession>A0A1F8EA70</accession>
<protein>
    <submittedName>
        <fullName evidence="1">Uncharacterized protein</fullName>
    </submittedName>
</protein>
<gene>
    <name evidence="1" type="ORF">A2817_02470</name>
</gene>
<reference evidence="1 2" key="1">
    <citation type="journal article" date="2016" name="Nat. Commun.">
        <title>Thousands of microbial genomes shed light on interconnected biogeochemical processes in an aquifer system.</title>
        <authorList>
            <person name="Anantharaman K."/>
            <person name="Brown C.T."/>
            <person name="Hug L.A."/>
            <person name="Sharon I."/>
            <person name="Castelle C.J."/>
            <person name="Probst A.J."/>
            <person name="Thomas B.C."/>
            <person name="Singh A."/>
            <person name="Wilkins M.J."/>
            <person name="Karaoz U."/>
            <person name="Brodie E.L."/>
            <person name="Williams K.H."/>
            <person name="Hubbard S.S."/>
            <person name="Banfield J.F."/>
        </authorList>
    </citation>
    <scope>NUCLEOTIDE SEQUENCE [LARGE SCALE GENOMIC DNA]</scope>
</reference>
<evidence type="ECO:0000313" key="1">
    <source>
        <dbReference type="EMBL" id="OGM97239.1"/>
    </source>
</evidence>
<sequence>MTWDYDTSEYQKQAKADPKWHLERLINYGLGEEKINKEILEKYLNGLNIPDEKRAFLELLLWNKKF</sequence>
<organism evidence="1 2">
    <name type="scientific">Candidatus Yanofskybacteria bacterium RIFCSPHIGHO2_01_FULL_39_8b</name>
    <dbReference type="NCBI Taxonomy" id="1802659"/>
    <lineage>
        <taxon>Bacteria</taxon>
        <taxon>Candidatus Yanofskyibacteriota</taxon>
    </lineage>
</organism>
<comment type="caution">
    <text evidence="1">The sequence shown here is derived from an EMBL/GenBank/DDBJ whole genome shotgun (WGS) entry which is preliminary data.</text>
</comment>
<dbReference type="AlphaFoldDB" id="A0A1F8EA70"/>
<name>A0A1F8EA70_9BACT</name>
<dbReference type="EMBL" id="MGIZ01000056">
    <property type="protein sequence ID" value="OGM97239.1"/>
    <property type="molecule type" value="Genomic_DNA"/>
</dbReference>
<evidence type="ECO:0000313" key="2">
    <source>
        <dbReference type="Proteomes" id="UP000177594"/>
    </source>
</evidence>
<dbReference type="Proteomes" id="UP000177594">
    <property type="component" value="Unassembled WGS sequence"/>
</dbReference>